<gene>
    <name evidence="1" type="ORF">QFC22_000431</name>
</gene>
<organism evidence="1 2">
    <name type="scientific">Naganishia vaughanmartiniae</name>
    <dbReference type="NCBI Taxonomy" id="1424756"/>
    <lineage>
        <taxon>Eukaryota</taxon>
        <taxon>Fungi</taxon>
        <taxon>Dikarya</taxon>
        <taxon>Basidiomycota</taxon>
        <taxon>Agaricomycotina</taxon>
        <taxon>Tremellomycetes</taxon>
        <taxon>Filobasidiales</taxon>
        <taxon>Filobasidiaceae</taxon>
        <taxon>Naganishia</taxon>
    </lineage>
</organism>
<comment type="caution">
    <text evidence="1">The sequence shown here is derived from an EMBL/GenBank/DDBJ whole genome shotgun (WGS) entry which is preliminary data.</text>
</comment>
<sequence>MESIIELQRQEHEEIERYEQALADILNKPVTGRRGELRNQHKALDVLNRISDRQRLLKSQYDDADGLRAAEINVLSVPASSQEPGSNPQDDLSEFYTRFNHIKKVHQDRQAAGTTQEPELRTFLRSLEELVKSDGLERMTLEDGEEEIIDRGSSANSYLLTLDTMFTGEESMGRYLDLYIPHTQFVNLKSARRLTYMQYLNMLSKGLVGEAIEQKEKESAAYLDYVQTLNSYLQDFLRRTHPLDRGTVEAALKPVEEGFEQEWKEGKVDGWQRKAGTSSQTTGDAPNAEEGIWCAACQKQYAKQTVYDAHLTSKKHIKAAEKLATNSDAAKSAPSTKLTANHHASTSTSKAHAAALLTRLTETLLLLPPIPALINDTQQNIERKSALTAREREQEVEDAMEETKAVADDAVEEEDDDGRIYNPLKLPLGWDGKPIPYWLYKLHGLGVEYKCEICSDYVYMGRKAFDRHFQESRHAFGMRALGLPNTKHFHEITKIADALALAERLKREGRQEQNQAERTEEFEDAEGNVYDKKTYEDLKRQGLV</sequence>
<reference evidence="1" key="1">
    <citation type="submission" date="2023-04" db="EMBL/GenBank/DDBJ databases">
        <title>Draft Genome sequencing of Naganishia species isolated from polar environments using Oxford Nanopore Technology.</title>
        <authorList>
            <person name="Leo P."/>
            <person name="Venkateswaran K."/>
        </authorList>
    </citation>
    <scope>NUCLEOTIDE SEQUENCE</scope>
    <source>
        <strain evidence="1">MNA-CCFEE 5425</strain>
    </source>
</reference>
<proteinExistence type="predicted"/>
<name>A0ACC2XN25_9TREE</name>
<keyword evidence="2" id="KW-1185">Reference proteome</keyword>
<evidence type="ECO:0000313" key="2">
    <source>
        <dbReference type="Proteomes" id="UP001243375"/>
    </source>
</evidence>
<accession>A0ACC2XN25</accession>
<dbReference type="Proteomes" id="UP001243375">
    <property type="component" value="Unassembled WGS sequence"/>
</dbReference>
<protein>
    <submittedName>
        <fullName evidence="1">Uncharacterized protein</fullName>
    </submittedName>
</protein>
<dbReference type="EMBL" id="JASBWU010000001">
    <property type="protein sequence ID" value="KAJ9125470.1"/>
    <property type="molecule type" value="Genomic_DNA"/>
</dbReference>
<evidence type="ECO:0000313" key="1">
    <source>
        <dbReference type="EMBL" id="KAJ9125470.1"/>
    </source>
</evidence>